<keyword evidence="3" id="KW-0479">Metal-binding</keyword>
<reference evidence="11" key="1">
    <citation type="journal article" date="2023" name="IScience">
        <title>Live-bearing cockroach genome reveals convergent evolutionary mechanisms linked to viviparity in insects and beyond.</title>
        <authorList>
            <person name="Fouks B."/>
            <person name="Harrison M.C."/>
            <person name="Mikhailova A.A."/>
            <person name="Marchal E."/>
            <person name="English S."/>
            <person name="Carruthers M."/>
            <person name="Jennings E.C."/>
            <person name="Chiamaka E.L."/>
            <person name="Frigard R.A."/>
            <person name="Pippel M."/>
            <person name="Attardo G.M."/>
            <person name="Benoit J.B."/>
            <person name="Bornberg-Bauer E."/>
            <person name="Tobe S.S."/>
        </authorList>
    </citation>
    <scope>NUCLEOTIDE SEQUENCE</scope>
    <source>
        <strain evidence="11">Stay&amp;Tobe</strain>
    </source>
</reference>
<evidence type="ECO:0000256" key="6">
    <source>
        <dbReference type="ARBA" id="ARBA00022843"/>
    </source>
</evidence>
<comment type="pathway">
    <text evidence="1">Protein modification; protein ubiquitination.</text>
</comment>
<organism evidence="11 12">
    <name type="scientific">Diploptera punctata</name>
    <name type="common">Pacific beetle cockroach</name>
    <dbReference type="NCBI Taxonomy" id="6984"/>
    <lineage>
        <taxon>Eukaryota</taxon>
        <taxon>Metazoa</taxon>
        <taxon>Ecdysozoa</taxon>
        <taxon>Arthropoda</taxon>
        <taxon>Hexapoda</taxon>
        <taxon>Insecta</taxon>
        <taxon>Pterygota</taxon>
        <taxon>Neoptera</taxon>
        <taxon>Polyneoptera</taxon>
        <taxon>Dictyoptera</taxon>
        <taxon>Blattodea</taxon>
        <taxon>Blaberoidea</taxon>
        <taxon>Blaberidae</taxon>
        <taxon>Diplopterinae</taxon>
        <taxon>Diploptera</taxon>
    </lineage>
</organism>
<comment type="caution">
    <text evidence="11">The sequence shown here is derived from an EMBL/GenBank/DDBJ whole genome shotgun (WGS) entry which is preliminary data.</text>
</comment>
<dbReference type="GO" id="GO:0046872">
    <property type="term" value="F:metal ion binding"/>
    <property type="evidence" value="ECO:0007669"/>
    <property type="project" value="UniProtKB-KW"/>
</dbReference>
<dbReference type="Pfam" id="PF03226">
    <property type="entry name" value="Yippee-Mis18"/>
    <property type="match status" value="1"/>
</dbReference>
<evidence type="ECO:0000256" key="9">
    <source>
        <dbReference type="RuleBase" id="RU110713"/>
    </source>
</evidence>
<feature type="non-terminal residue" evidence="11">
    <location>
        <position position="1"/>
    </location>
</feature>
<comment type="similarity">
    <text evidence="2">Belongs to the CRBN family.</text>
</comment>
<dbReference type="PROSITE" id="PS51788">
    <property type="entry name" value="CULT"/>
    <property type="match status" value="1"/>
</dbReference>
<keyword evidence="6" id="KW-0832">Ubl conjugation</keyword>
<dbReference type="FunFam" id="2.170.150.20:FF:000005">
    <property type="entry name" value="Blast:Protein cereblon homolog"/>
    <property type="match status" value="1"/>
</dbReference>
<accession>A0AAD7ZKA9</accession>
<dbReference type="EMBL" id="JASPKZ010007873">
    <property type="protein sequence ID" value="KAJ9581657.1"/>
    <property type="molecule type" value="Genomic_DNA"/>
</dbReference>
<comment type="function">
    <text evidence="7">Substrate recognition component of a DCX (DDB1-CUL4-X-box) E3 protein ligase complex that mediates the ubiquitination and subsequent proteasomal degradation of target proteins. Has an essential role in mediating growth by negatively regulating insulin signaling. It also has a role in maintaining presynaptic function in the neuromuscular junction synapses of third-instar larvae.</text>
</comment>
<evidence type="ECO:0000256" key="8">
    <source>
        <dbReference type="ARBA" id="ARBA00046796"/>
    </source>
</evidence>
<feature type="non-terminal residue" evidence="11">
    <location>
        <position position="121"/>
    </location>
</feature>
<comment type="similarity">
    <text evidence="9">Belongs to the yippee family.</text>
</comment>
<evidence type="ECO:0000313" key="12">
    <source>
        <dbReference type="Proteomes" id="UP001233999"/>
    </source>
</evidence>
<dbReference type="AlphaFoldDB" id="A0AAD7ZKA9"/>
<dbReference type="Proteomes" id="UP001233999">
    <property type="component" value="Unassembled WGS sequence"/>
</dbReference>
<evidence type="ECO:0000256" key="2">
    <source>
        <dbReference type="ARBA" id="ARBA00005293"/>
    </source>
</evidence>
<dbReference type="InterPro" id="IPR004910">
    <property type="entry name" value="Yippee/Mis18/Cereblon"/>
</dbReference>
<evidence type="ECO:0000313" key="11">
    <source>
        <dbReference type="EMBL" id="KAJ9581657.1"/>
    </source>
</evidence>
<keyword evidence="12" id="KW-1185">Reference proteome</keyword>
<gene>
    <name evidence="11" type="ORF">L9F63_023174</name>
</gene>
<feature type="domain" description="CULT" evidence="10">
    <location>
        <begin position="1"/>
        <end position="109"/>
    </location>
</feature>
<protein>
    <recommendedName>
        <fullName evidence="9">Protein yippee-like</fullName>
    </recommendedName>
</protein>
<evidence type="ECO:0000256" key="5">
    <source>
        <dbReference type="ARBA" id="ARBA00022833"/>
    </source>
</evidence>
<proteinExistence type="inferred from homology"/>
<keyword evidence="5" id="KW-0862">Zinc</keyword>
<reference evidence="11" key="2">
    <citation type="submission" date="2023-05" db="EMBL/GenBank/DDBJ databases">
        <authorList>
            <person name="Fouks B."/>
        </authorList>
    </citation>
    <scope>NUCLEOTIDE SEQUENCE</scope>
    <source>
        <strain evidence="11">Stay&amp;Tobe</strain>
        <tissue evidence="11">Testes</tissue>
    </source>
</reference>
<evidence type="ECO:0000256" key="7">
    <source>
        <dbReference type="ARBA" id="ARBA00046075"/>
    </source>
</evidence>
<evidence type="ECO:0000256" key="4">
    <source>
        <dbReference type="ARBA" id="ARBA00022786"/>
    </source>
</evidence>
<evidence type="ECO:0000256" key="1">
    <source>
        <dbReference type="ARBA" id="ARBA00004906"/>
    </source>
</evidence>
<name>A0AAD7ZKA9_DIPPU</name>
<keyword evidence="4" id="KW-0833">Ubl conjugation pathway</keyword>
<sequence>CQMLCCRVCETQIADPKETFSMSVEGPQGTYVNPGGFVHETLTVHRAKGLKCVNDQPSTEHSWFPGYAWTIAECRYCKRHMGWKFTATNRTLKPQKFWGICRRSIVTKLLQEDEIVPNFFS</sequence>
<dbReference type="CDD" id="cd15777">
    <property type="entry name" value="CRBN_C_like"/>
    <property type="match status" value="1"/>
</dbReference>
<dbReference type="InterPro" id="IPR034750">
    <property type="entry name" value="CULT"/>
</dbReference>
<comment type="subunit">
    <text evidence="8">Likely a component of a DCX (DDB1-CUL4-X-box) protein ligase complex. May interact with pic/DDB1.</text>
</comment>
<evidence type="ECO:0000256" key="3">
    <source>
        <dbReference type="ARBA" id="ARBA00022723"/>
    </source>
</evidence>
<evidence type="ECO:0000259" key="10">
    <source>
        <dbReference type="PROSITE" id="PS51788"/>
    </source>
</evidence>
<dbReference type="Gene3D" id="2.170.150.20">
    <property type="entry name" value="Peptide methionine sulfoxide reductase"/>
    <property type="match status" value="1"/>
</dbReference>